<keyword evidence="1" id="KW-1133">Transmembrane helix</keyword>
<dbReference type="AlphaFoldDB" id="A0A7W3QJD6"/>
<evidence type="ECO:0000313" key="2">
    <source>
        <dbReference type="EMBL" id="MBA8948823.1"/>
    </source>
</evidence>
<dbReference type="Proteomes" id="UP000572680">
    <property type="component" value="Unassembled WGS sequence"/>
</dbReference>
<name>A0A7W3QJD6_ACTNM</name>
<evidence type="ECO:0000313" key="3">
    <source>
        <dbReference type="Proteomes" id="UP000572680"/>
    </source>
</evidence>
<keyword evidence="3" id="KW-1185">Reference proteome</keyword>
<feature type="transmembrane region" description="Helical" evidence="1">
    <location>
        <begin position="12"/>
        <end position="33"/>
    </location>
</feature>
<feature type="transmembrane region" description="Helical" evidence="1">
    <location>
        <begin position="122"/>
        <end position="144"/>
    </location>
</feature>
<dbReference type="EMBL" id="JACJIA010000001">
    <property type="protein sequence ID" value="MBA8948823.1"/>
    <property type="molecule type" value="Genomic_DNA"/>
</dbReference>
<gene>
    <name evidence="2" type="ORF">HNR61_000421</name>
</gene>
<proteinExistence type="predicted"/>
<organism evidence="2 3">
    <name type="scientific">Actinomadura namibiensis</name>
    <dbReference type="NCBI Taxonomy" id="182080"/>
    <lineage>
        <taxon>Bacteria</taxon>
        <taxon>Bacillati</taxon>
        <taxon>Actinomycetota</taxon>
        <taxon>Actinomycetes</taxon>
        <taxon>Streptosporangiales</taxon>
        <taxon>Thermomonosporaceae</taxon>
        <taxon>Actinomadura</taxon>
    </lineage>
</organism>
<dbReference type="RefSeq" id="WP_182841397.1">
    <property type="nucleotide sequence ID" value="NZ_BAAALP010000006.1"/>
</dbReference>
<accession>A0A7W3QJD6</accession>
<reference evidence="2 3" key="1">
    <citation type="submission" date="2020-08" db="EMBL/GenBank/DDBJ databases">
        <title>Genomic Encyclopedia of Type Strains, Phase IV (KMG-IV): sequencing the most valuable type-strain genomes for metagenomic binning, comparative biology and taxonomic classification.</title>
        <authorList>
            <person name="Goeker M."/>
        </authorList>
    </citation>
    <scope>NUCLEOTIDE SEQUENCE [LARGE SCALE GENOMIC DNA]</scope>
    <source>
        <strain evidence="2 3">DSM 44197</strain>
    </source>
</reference>
<protein>
    <submittedName>
        <fullName evidence="2">Uncharacterized protein</fullName>
    </submittedName>
</protein>
<keyword evidence="1" id="KW-0812">Transmembrane</keyword>
<keyword evidence="1" id="KW-0472">Membrane</keyword>
<comment type="caution">
    <text evidence="2">The sequence shown here is derived from an EMBL/GenBank/DDBJ whole genome shotgun (WGS) entry which is preliminary data.</text>
</comment>
<sequence length="153" mass="16071">MTLDGATAARAKGVSAFGMLMAAFGLLLVYLVLPNAGTVLRAARAGEGTPGVFTARERTCIRHPGHEACTLRGTFRSDDGAVVRPVVALHGSGDGLRVGETARARDIGRSSTVYLPAGSREWIMNLALLSVGGLLVLGGGLHRVPRLLLTRRR</sequence>
<evidence type="ECO:0000256" key="1">
    <source>
        <dbReference type="SAM" id="Phobius"/>
    </source>
</evidence>